<feature type="signal peptide" evidence="1">
    <location>
        <begin position="1"/>
        <end position="25"/>
    </location>
</feature>
<evidence type="ECO:0000313" key="2">
    <source>
        <dbReference type="EMBL" id="MEX5726897.1"/>
    </source>
</evidence>
<dbReference type="EMBL" id="JBEHHI010000001">
    <property type="protein sequence ID" value="MEX5726897.1"/>
    <property type="molecule type" value="Genomic_DNA"/>
</dbReference>
<gene>
    <name evidence="2" type="ORF">Ga0609869_000250</name>
</gene>
<name>A0ABV3XR22_9RHOB</name>
<feature type="chain" id="PRO_5045415477" description="Lipoprotein" evidence="1">
    <location>
        <begin position="26"/>
        <end position="148"/>
    </location>
</feature>
<keyword evidence="1" id="KW-0732">Signal</keyword>
<dbReference type="RefSeq" id="WP_125404338.1">
    <property type="nucleotide sequence ID" value="NZ_JBEHHI010000001.1"/>
</dbReference>
<proteinExistence type="predicted"/>
<evidence type="ECO:0000313" key="3">
    <source>
        <dbReference type="Proteomes" id="UP001560019"/>
    </source>
</evidence>
<protein>
    <recommendedName>
        <fullName evidence="4">Lipoprotein</fullName>
    </recommendedName>
</protein>
<comment type="caution">
    <text evidence="2">The sequence shown here is derived from an EMBL/GenBank/DDBJ whole genome shotgun (WGS) entry which is preliminary data.</text>
</comment>
<evidence type="ECO:0000256" key="1">
    <source>
        <dbReference type="SAM" id="SignalP"/>
    </source>
</evidence>
<dbReference type="PROSITE" id="PS51257">
    <property type="entry name" value="PROKAR_LIPOPROTEIN"/>
    <property type="match status" value="1"/>
</dbReference>
<organism evidence="2 3">
    <name type="scientific">Rhodovulum iodosum</name>
    <dbReference type="NCBI Taxonomy" id="68291"/>
    <lineage>
        <taxon>Bacteria</taxon>
        <taxon>Pseudomonadati</taxon>
        <taxon>Pseudomonadota</taxon>
        <taxon>Alphaproteobacteria</taxon>
        <taxon>Rhodobacterales</taxon>
        <taxon>Paracoccaceae</taxon>
        <taxon>Rhodovulum</taxon>
    </lineage>
</organism>
<accession>A0ABV3XR22</accession>
<evidence type="ECO:0008006" key="4">
    <source>
        <dbReference type="Google" id="ProtNLM"/>
    </source>
</evidence>
<keyword evidence="3" id="KW-1185">Reference proteome</keyword>
<reference evidence="2 3" key="1">
    <citation type="submission" date="2024-06" db="EMBL/GenBank/DDBJ databases">
        <title>Genome of Rhodovulum iodosum, a marine photoferrotroph.</title>
        <authorList>
            <person name="Bianchini G."/>
            <person name="Nikeleit V."/>
            <person name="Kappler A."/>
            <person name="Bryce C."/>
            <person name="Sanchez-Baracaldo P."/>
        </authorList>
    </citation>
    <scope>NUCLEOTIDE SEQUENCE [LARGE SCALE GENOMIC DNA]</scope>
    <source>
        <strain evidence="2 3">UT/N1</strain>
    </source>
</reference>
<dbReference type="Proteomes" id="UP001560019">
    <property type="component" value="Unassembled WGS sequence"/>
</dbReference>
<sequence>MTRSPARFLLAAALPILAACAPAHDGPPRAVTTYYGARVVPDADTPGQFRVFGLPGYGPGEFWCAAGEYAQDELGLGPGDRVYLAAPRGRAGEGVLYTVAPSPTLAGYERPAGRYGFSLTEPGYNLRTAHARLRCRQIMPLNFEADAP</sequence>